<keyword evidence="4 6" id="KW-0472">Membrane</keyword>
<feature type="transmembrane region" description="Helical" evidence="6">
    <location>
        <begin position="165"/>
        <end position="182"/>
    </location>
</feature>
<evidence type="ECO:0000256" key="5">
    <source>
        <dbReference type="SAM" id="MobiDB-lite"/>
    </source>
</evidence>
<organism evidence="9 10">
    <name type="scientific">Sporothrix stenoceras</name>
    <dbReference type="NCBI Taxonomy" id="5173"/>
    <lineage>
        <taxon>Eukaryota</taxon>
        <taxon>Fungi</taxon>
        <taxon>Dikarya</taxon>
        <taxon>Ascomycota</taxon>
        <taxon>Pezizomycotina</taxon>
        <taxon>Sordariomycetes</taxon>
        <taxon>Sordariomycetidae</taxon>
        <taxon>Ophiostomatales</taxon>
        <taxon>Ophiostomataceae</taxon>
        <taxon>Sporothrix</taxon>
    </lineage>
</organism>
<evidence type="ECO:0000256" key="4">
    <source>
        <dbReference type="ARBA" id="ARBA00023136"/>
    </source>
</evidence>
<feature type="compositionally biased region" description="Acidic residues" evidence="5">
    <location>
        <begin position="919"/>
        <end position="929"/>
    </location>
</feature>
<dbReference type="InterPro" id="IPR018491">
    <property type="entry name" value="SLC12_C"/>
</dbReference>
<feature type="transmembrane region" description="Helical" evidence="6">
    <location>
        <begin position="434"/>
        <end position="451"/>
    </location>
</feature>
<keyword evidence="2 6" id="KW-0812">Transmembrane</keyword>
<evidence type="ECO:0000256" key="6">
    <source>
        <dbReference type="SAM" id="Phobius"/>
    </source>
</evidence>
<feature type="transmembrane region" description="Helical" evidence="6">
    <location>
        <begin position="297"/>
        <end position="321"/>
    </location>
</feature>
<feature type="compositionally biased region" description="Polar residues" evidence="5">
    <location>
        <begin position="998"/>
        <end position="1007"/>
    </location>
</feature>
<feature type="domain" description="SLC12A transporter C-terminal" evidence="8">
    <location>
        <begin position="499"/>
        <end position="586"/>
    </location>
</feature>
<dbReference type="PANTHER" id="PTHR11827">
    <property type="entry name" value="SOLUTE CARRIER FAMILY 12, CATION COTRANSPORTERS"/>
    <property type="match status" value="1"/>
</dbReference>
<evidence type="ECO:0000259" key="8">
    <source>
        <dbReference type="Pfam" id="PF03522"/>
    </source>
</evidence>
<evidence type="ECO:0000259" key="7">
    <source>
        <dbReference type="Pfam" id="PF00324"/>
    </source>
</evidence>
<evidence type="ECO:0000256" key="3">
    <source>
        <dbReference type="ARBA" id="ARBA00022989"/>
    </source>
</evidence>
<dbReference type="PANTHER" id="PTHR11827:SF72">
    <property type="entry name" value="GH08340P"/>
    <property type="match status" value="1"/>
</dbReference>
<feature type="transmembrane region" description="Helical" evidence="6">
    <location>
        <begin position="375"/>
        <end position="396"/>
    </location>
</feature>
<protein>
    <recommendedName>
        <fullName evidence="11">Cation chloride cotransporter</fullName>
    </recommendedName>
</protein>
<evidence type="ECO:0000313" key="9">
    <source>
        <dbReference type="EMBL" id="KAL1903118.1"/>
    </source>
</evidence>
<feature type="region of interest" description="Disordered" evidence="5">
    <location>
        <begin position="1097"/>
        <end position="1123"/>
    </location>
</feature>
<dbReference type="Pfam" id="PF00324">
    <property type="entry name" value="AA_permease"/>
    <property type="match status" value="1"/>
</dbReference>
<keyword evidence="3 6" id="KW-1133">Transmembrane helix</keyword>
<dbReference type="InterPro" id="IPR004842">
    <property type="entry name" value="SLC12A_fam"/>
</dbReference>
<evidence type="ECO:0000256" key="1">
    <source>
        <dbReference type="ARBA" id="ARBA00004141"/>
    </source>
</evidence>
<sequence length="1212" mass="132890">MDRVNHDHGAKKHKLGVVSGVYVPVCLSILSILMFLRFGSILGQIGLLGMLGLFVVSYLVDFVTTLSLSAVASNGEVKGGGTYYLISRSLGPEFGGSIGLLFYLSQVLNTALNVVGLIDCIDLSFDSLVPHGYWWGYFSQTVVLVVCTLLCLAGSALFAKASNGLLVVLAFSTLSIPLSVLVRKPFADPVSGVEFTGVSLATLRSNLLPHSGEDFSFRGLDTFRDLFGILFPATSGIFAGASMSGDLRNPSKSIPTGTLWAMGSTLALYLIVIMSLASSTTHMSLLTQPNIIKETSLWAPIILAGECAVTFFSALMGLIGASKLMQALGRDKLLPGLSVFAWGTEKHDEPLLALLATYAIAQLALFANLNQIATFISMGYMVTFFVMNLACFLLKIGSAPNFRPAFKFFSWQTAFLGSVMSAAAMFFIDETYATSSVILLVMLFLLIHYLCPPKRWGDVSQNLIYHQVRKYLLRLKPEHIKFWRPQIILLTNDPRRQTRLIQFCNSMKKGGLYILGHVIVTDDFTTGVLEAKLQQTLWSQYITEYSRIKAFVQLTMSPSITWGARNLILASGLGGMRPNIAVLGFYNMDELRMAHPLLRIPELPLSAATSMRNGRKGGASTGLSSSGNNPTVVRPRRRRGDTTSRILEGVLPTDVIKTEGMMKATEYLTILEDLALRHRINVAVAKGFHSLETPRADSTNTKKYIDLWPIQMSAELEADGKSVLTTNFDTYTLILQLGYILHTVPAWKRVYSLRVMVFVEYENEVEEERGRVEALLEKLRISAEVHVFWLASGDLTTYEAIVQGEADPSTEKIVDDVLGDSLWWADLQEIRGKVIPRRNGGSDEGPSSWKDDVRKRRPSIAHIQELQKHQTVSALARLGVSMGIRTQNLAGQRPTHPRYNRDDNGDDYSSAISDSSSTSDEDDFDTTDFNDVESAASEGDIDDVDDEADAIPLAPSSSMRFSSNIVPETRITNPEDSGRTIMFAETSASDRPERPPFSRTNSRQSRVSLADSMTKKRPKTTPRPSVSFAEPERDPSAQQEQRPHRPLLSRHSSTPVVQRAPFTEDDLGDENGENGGGEVRIGIAGLLADYKARRRVNSSGSGEIGDGDDSNDDSNGSGSSYSTQDLALSFNDLPSRAQHLILNELMRQHSGESGDLTGGAAVLFTTLPIPDEGTHRDETASVQYLSDVELLCQGLPPVLMILSNNMTVTVSL</sequence>
<dbReference type="Proteomes" id="UP001583186">
    <property type="component" value="Unassembled WGS sequence"/>
</dbReference>
<dbReference type="InterPro" id="IPR004841">
    <property type="entry name" value="AA-permease/SLC12A_dom"/>
</dbReference>
<feature type="domain" description="Amino acid permease/ SLC12A" evidence="7">
    <location>
        <begin position="23"/>
        <end position="487"/>
    </location>
</feature>
<accession>A0ABR3ZTQ7</accession>
<comment type="subcellular location">
    <subcellularLocation>
        <location evidence="1">Membrane</location>
        <topology evidence="1">Multi-pass membrane protein</topology>
    </subcellularLocation>
</comment>
<feature type="compositionally biased region" description="Acidic residues" evidence="5">
    <location>
        <begin position="1063"/>
        <end position="1072"/>
    </location>
</feature>
<dbReference type="Gene3D" id="1.20.1740.10">
    <property type="entry name" value="Amino acid/polyamine transporter I"/>
    <property type="match status" value="1"/>
</dbReference>
<feature type="transmembrane region" description="Helical" evidence="6">
    <location>
        <begin position="226"/>
        <end position="245"/>
    </location>
</feature>
<feature type="compositionally biased region" description="Low complexity" evidence="5">
    <location>
        <begin position="907"/>
        <end position="918"/>
    </location>
</feature>
<feature type="transmembrane region" description="Helical" evidence="6">
    <location>
        <begin position="134"/>
        <end position="158"/>
    </location>
</feature>
<name>A0ABR3ZTQ7_9PEZI</name>
<dbReference type="EMBL" id="JAWCUI010000002">
    <property type="protein sequence ID" value="KAL1903118.1"/>
    <property type="molecule type" value="Genomic_DNA"/>
</dbReference>
<gene>
    <name evidence="9" type="ORF">Sste5346_000402</name>
</gene>
<feature type="compositionally biased region" description="Low complexity" evidence="5">
    <location>
        <begin position="1113"/>
        <end position="1122"/>
    </location>
</feature>
<feature type="transmembrane region" description="Helical" evidence="6">
    <location>
        <begin position="257"/>
        <end position="277"/>
    </location>
</feature>
<keyword evidence="10" id="KW-1185">Reference proteome</keyword>
<feature type="transmembrane region" description="Helical" evidence="6">
    <location>
        <begin position="15"/>
        <end position="36"/>
    </location>
</feature>
<dbReference type="Pfam" id="PF03522">
    <property type="entry name" value="SLC12"/>
    <property type="match status" value="1"/>
</dbReference>
<evidence type="ECO:0000313" key="10">
    <source>
        <dbReference type="Proteomes" id="UP001583186"/>
    </source>
</evidence>
<feature type="compositionally biased region" description="Polar residues" evidence="5">
    <location>
        <begin position="955"/>
        <end position="975"/>
    </location>
</feature>
<feature type="transmembrane region" description="Helical" evidence="6">
    <location>
        <begin position="408"/>
        <end position="428"/>
    </location>
</feature>
<feature type="region of interest" description="Disordered" evidence="5">
    <location>
        <begin position="835"/>
        <end position="854"/>
    </location>
</feature>
<evidence type="ECO:0008006" key="11">
    <source>
        <dbReference type="Google" id="ProtNLM"/>
    </source>
</evidence>
<feature type="region of interest" description="Disordered" evidence="5">
    <location>
        <begin position="610"/>
        <end position="639"/>
    </location>
</feature>
<comment type="caution">
    <text evidence="9">The sequence shown here is derived from an EMBL/GenBank/DDBJ whole genome shotgun (WGS) entry which is preliminary data.</text>
</comment>
<proteinExistence type="predicted"/>
<evidence type="ECO:0000256" key="2">
    <source>
        <dbReference type="ARBA" id="ARBA00022692"/>
    </source>
</evidence>
<reference evidence="9 10" key="1">
    <citation type="journal article" date="2024" name="IMA Fungus">
        <title>IMA Genome - F19 : A genome assembly and annotation guide to empower mycologists, including annotated draft genome sequences of Ceratocystis pirilliformis, Diaporthe australafricana, Fusarium ophioides, Paecilomyces lecythidis, and Sporothrix stenoceras.</title>
        <authorList>
            <person name="Aylward J."/>
            <person name="Wilson A.M."/>
            <person name="Visagie C.M."/>
            <person name="Spraker J."/>
            <person name="Barnes I."/>
            <person name="Buitendag C."/>
            <person name="Ceriani C."/>
            <person name="Del Mar Angel L."/>
            <person name="du Plessis D."/>
            <person name="Fuchs T."/>
            <person name="Gasser K."/>
            <person name="Kramer D."/>
            <person name="Li W."/>
            <person name="Munsamy K."/>
            <person name="Piso A."/>
            <person name="Price J.L."/>
            <person name="Sonnekus B."/>
            <person name="Thomas C."/>
            <person name="van der Nest A."/>
            <person name="van Dijk A."/>
            <person name="van Heerden A."/>
            <person name="van Vuuren N."/>
            <person name="Yilmaz N."/>
            <person name="Duong T.A."/>
            <person name="van der Merwe N.A."/>
            <person name="Wingfield M.J."/>
            <person name="Wingfield B.D."/>
        </authorList>
    </citation>
    <scope>NUCLEOTIDE SEQUENCE [LARGE SCALE GENOMIC DNA]</scope>
    <source>
        <strain evidence="9 10">CMW 5346</strain>
    </source>
</reference>
<feature type="region of interest" description="Disordered" evidence="5">
    <location>
        <begin position="953"/>
        <end position="1078"/>
    </location>
</feature>
<feature type="region of interest" description="Disordered" evidence="5">
    <location>
        <begin position="886"/>
        <end position="929"/>
    </location>
</feature>